<organism evidence="2 3">
    <name type="scientific">Paraburkholderia tagetis</name>
    <dbReference type="NCBI Taxonomy" id="2913261"/>
    <lineage>
        <taxon>Bacteria</taxon>
        <taxon>Pseudomonadati</taxon>
        <taxon>Pseudomonadota</taxon>
        <taxon>Betaproteobacteria</taxon>
        <taxon>Burkholderiales</taxon>
        <taxon>Burkholderiaceae</taxon>
        <taxon>Paraburkholderia</taxon>
    </lineage>
</organism>
<keyword evidence="1" id="KW-1133">Transmembrane helix</keyword>
<evidence type="ECO:0000313" key="3">
    <source>
        <dbReference type="Proteomes" id="UP001139308"/>
    </source>
</evidence>
<feature type="transmembrane region" description="Helical" evidence="1">
    <location>
        <begin position="37"/>
        <end position="54"/>
    </location>
</feature>
<protein>
    <submittedName>
        <fullName evidence="2">Uncharacterized protein</fullName>
    </submittedName>
</protein>
<keyword evidence="1" id="KW-0812">Transmembrane</keyword>
<feature type="transmembrane region" description="Helical" evidence="1">
    <location>
        <begin position="12"/>
        <end position="31"/>
    </location>
</feature>
<proteinExistence type="predicted"/>
<feature type="transmembrane region" description="Helical" evidence="1">
    <location>
        <begin position="63"/>
        <end position="80"/>
    </location>
</feature>
<dbReference type="AlphaFoldDB" id="A0A9X1ZY56"/>
<dbReference type="EMBL" id="JAKLJA010000051">
    <property type="protein sequence ID" value="MCG5078152.1"/>
    <property type="molecule type" value="Genomic_DNA"/>
</dbReference>
<dbReference type="Proteomes" id="UP001139308">
    <property type="component" value="Unassembled WGS sequence"/>
</dbReference>
<name>A0A9X1ZY56_9BURK</name>
<gene>
    <name evidence="2" type="ORF">L5014_33295</name>
</gene>
<reference evidence="2" key="1">
    <citation type="submission" date="2022-01" db="EMBL/GenBank/DDBJ databases">
        <title>Genome sequence and assembly of Parabukholderia sp. RG36.</title>
        <authorList>
            <person name="Chhetri G."/>
        </authorList>
    </citation>
    <scope>NUCLEOTIDE SEQUENCE</scope>
    <source>
        <strain evidence="2">RG36</strain>
    </source>
</reference>
<comment type="caution">
    <text evidence="2">The sequence shown here is derived from an EMBL/GenBank/DDBJ whole genome shotgun (WGS) entry which is preliminary data.</text>
</comment>
<evidence type="ECO:0000256" key="1">
    <source>
        <dbReference type="SAM" id="Phobius"/>
    </source>
</evidence>
<dbReference type="RefSeq" id="WP_238468079.1">
    <property type="nucleotide sequence ID" value="NZ_JAKLJA010000051.1"/>
</dbReference>
<keyword evidence="3" id="KW-1185">Reference proteome</keyword>
<sequence>MTVFALQIVAPKCAICWTTYAGLFGASWFAATRYNPLWFTATLCATIVVLSLTWREARRAHQYAAACAILPGWLLMLSGAFVGVAWVRWVGVSWLGIVMALSHRRNNQRN</sequence>
<keyword evidence="1" id="KW-0472">Membrane</keyword>
<evidence type="ECO:0000313" key="2">
    <source>
        <dbReference type="EMBL" id="MCG5078152.1"/>
    </source>
</evidence>
<accession>A0A9X1ZY56</accession>